<dbReference type="EMBL" id="SLZQ01000001">
    <property type="protein sequence ID" value="TCS39366.1"/>
    <property type="molecule type" value="Genomic_DNA"/>
</dbReference>
<keyword evidence="1" id="KW-0472">Membrane</keyword>
<feature type="transmembrane region" description="Helical" evidence="1">
    <location>
        <begin position="321"/>
        <end position="342"/>
    </location>
</feature>
<dbReference type="AlphaFoldDB" id="A0A4R3I0W2"/>
<organism evidence="2 3">
    <name type="scientific">Paucimonas lemoignei</name>
    <name type="common">Pseudomonas lemoignei</name>
    <dbReference type="NCBI Taxonomy" id="29443"/>
    <lineage>
        <taxon>Bacteria</taxon>
        <taxon>Pseudomonadati</taxon>
        <taxon>Pseudomonadota</taxon>
        <taxon>Betaproteobacteria</taxon>
        <taxon>Burkholderiales</taxon>
        <taxon>Burkholderiaceae</taxon>
        <taxon>Paucimonas</taxon>
    </lineage>
</organism>
<keyword evidence="1" id="KW-1133">Transmembrane helix</keyword>
<name>A0A4R3I0W2_PAULE</name>
<dbReference type="RefSeq" id="WP_207907191.1">
    <property type="nucleotide sequence ID" value="NZ_SLZQ01000001.1"/>
</dbReference>
<accession>A0A4R3I0W2</accession>
<feature type="transmembrane region" description="Helical" evidence="1">
    <location>
        <begin position="182"/>
        <end position="206"/>
    </location>
</feature>
<dbReference type="Proteomes" id="UP000295382">
    <property type="component" value="Unassembled WGS sequence"/>
</dbReference>
<dbReference type="PANTHER" id="PTHR43044:SF1">
    <property type="entry name" value="QUINOL:CYTOCHROME C OXIDOREDUCTASE QUINONE-BINDING SUBUNIT 2"/>
    <property type="match status" value="1"/>
</dbReference>
<proteinExistence type="predicted"/>
<feature type="transmembrane region" description="Helical" evidence="1">
    <location>
        <begin position="77"/>
        <end position="95"/>
    </location>
</feature>
<feature type="transmembrane region" description="Helical" evidence="1">
    <location>
        <begin position="155"/>
        <end position="176"/>
    </location>
</feature>
<gene>
    <name evidence="2" type="ORF">EDC30_101322</name>
</gene>
<dbReference type="PANTHER" id="PTHR43044">
    <property type="match status" value="1"/>
</dbReference>
<protein>
    <submittedName>
        <fullName evidence="2">Quinol:cytochrome c oxidoreductase quinone-binding subunit 2</fullName>
    </submittedName>
</protein>
<feature type="transmembrane region" description="Helical" evidence="1">
    <location>
        <begin position="226"/>
        <end position="246"/>
    </location>
</feature>
<reference evidence="2 3" key="1">
    <citation type="submission" date="2019-03" db="EMBL/GenBank/DDBJ databases">
        <title>Genomic Encyclopedia of Type Strains, Phase IV (KMG-IV): sequencing the most valuable type-strain genomes for metagenomic binning, comparative biology and taxonomic classification.</title>
        <authorList>
            <person name="Goeker M."/>
        </authorList>
    </citation>
    <scope>NUCLEOTIDE SEQUENCE [LARGE SCALE GENOMIC DNA]</scope>
    <source>
        <strain evidence="2 3">DSM 7445</strain>
    </source>
</reference>
<keyword evidence="1" id="KW-0812">Transmembrane</keyword>
<evidence type="ECO:0000313" key="3">
    <source>
        <dbReference type="Proteomes" id="UP000295382"/>
    </source>
</evidence>
<feature type="transmembrane region" description="Helical" evidence="1">
    <location>
        <begin position="126"/>
        <end position="143"/>
    </location>
</feature>
<keyword evidence="3" id="KW-1185">Reference proteome</keyword>
<feature type="transmembrane region" description="Helical" evidence="1">
    <location>
        <begin position="38"/>
        <end position="57"/>
    </location>
</feature>
<feature type="transmembrane region" description="Helical" evidence="1">
    <location>
        <begin position="266"/>
        <end position="284"/>
    </location>
</feature>
<evidence type="ECO:0000256" key="1">
    <source>
        <dbReference type="SAM" id="Phobius"/>
    </source>
</evidence>
<feature type="transmembrane region" description="Helical" evidence="1">
    <location>
        <begin position="293"/>
        <end position="315"/>
    </location>
</feature>
<sequence length="361" mass="39874">MSFRLPRSAAVLVLVLLAVAAATWLRPGMMLGAYLTVWWLWMGVMLGALANVWLHNLTGGAWGEAIRQPLLHLSSKVWIAALLFLPVLLGTYELYPWAAHAGEPSGWAGELSAPAFKRTWLTPTFFYGRSIAYLAVWSGLAYLSRRAGLARSKPFSALALLAYGLTSGLAAVDWVMSLMPLWYSSVFGWLVNAGQMLGGMAFGVAVVTRSRTPPSVNVSRDLGNLLLMYIMLWAYLAFSEFLIIWAENLPHEIAWYVARRDLPWLAVAWALALGMFLIPLLLLLSRALKQTPVVLGWIASALLFMQFINTCWLVLPSLPMAAIHWLWALPLTAAPFAVLAAASWRARKLPAHDNRAGLHHA</sequence>
<comment type="caution">
    <text evidence="2">The sequence shown here is derived from an EMBL/GenBank/DDBJ whole genome shotgun (WGS) entry which is preliminary data.</text>
</comment>
<evidence type="ECO:0000313" key="2">
    <source>
        <dbReference type="EMBL" id="TCS39366.1"/>
    </source>
</evidence>